<dbReference type="InterPro" id="IPR009057">
    <property type="entry name" value="Homeodomain-like_sf"/>
</dbReference>
<feature type="transmembrane region" description="Helical" evidence="4">
    <location>
        <begin position="63"/>
        <end position="84"/>
    </location>
</feature>
<keyword evidence="1" id="KW-0805">Transcription regulation</keyword>
<evidence type="ECO:0000313" key="7">
    <source>
        <dbReference type="Proteomes" id="UP000712080"/>
    </source>
</evidence>
<keyword evidence="3" id="KW-0804">Transcription</keyword>
<reference evidence="6" key="1">
    <citation type="submission" date="2020-02" db="EMBL/GenBank/DDBJ databases">
        <title>Flavobacterium sp. genome.</title>
        <authorList>
            <person name="Jung H.S."/>
            <person name="Baek J.H."/>
            <person name="Jeon C.O."/>
        </authorList>
    </citation>
    <scope>NUCLEOTIDE SEQUENCE</scope>
    <source>
        <strain evidence="6">SE-s28</strain>
    </source>
</reference>
<feature type="transmembrane region" description="Helical" evidence="4">
    <location>
        <begin position="6"/>
        <end position="25"/>
    </location>
</feature>
<evidence type="ECO:0000256" key="2">
    <source>
        <dbReference type="ARBA" id="ARBA00023125"/>
    </source>
</evidence>
<evidence type="ECO:0000256" key="1">
    <source>
        <dbReference type="ARBA" id="ARBA00023015"/>
    </source>
</evidence>
<sequence length="354" mass="40716">MNLSFLQSLIIVGIVQGFVLAALLLRRNEKQRFYLGILVLSFALDNLQYFAADCEWISEQTLVALFLPYGFLSAPLYLLYNLSISGMPMPNAKTNRWLFLPFFTALAYSFAVKLKELIFPGPGIESIWLYMEMIFEFACIILDFSVLIYLMRLGILKKSIVLRQTRISTWFLMITCTAWAFVTVADYFFDIEYWNIVYINMSVIIYALGHTEMLRKKVTVPNQNLRVIVRKTQSGKSAMLQEFEDFVKTEKRYLDPHLNMERIASDMDISKSHLSRVLNGSGTSFPDYLNKLRVEEAKMYLADRTYENYTITAIGLEAGFASKTTFNGTFKKLTGFTPSGYRQSVFEKMPAIPS</sequence>
<feature type="transmembrane region" description="Helical" evidence="4">
    <location>
        <begin position="167"/>
        <end position="185"/>
    </location>
</feature>
<dbReference type="EMBL" id="JAAMPU010000104">
    <property type="protein sequence ID" value="NMH28171.1"/>
    <property type="molecule type" value="Genomic_DNA"/>
</dbReference>
<dbReference type="GO" id="GO:0043565">
    <property type="term" value="F:sequence-specific DNA binding"/>
    <property type="evidence" value="ECO:0007669"/>
    <property type="project" value="InterPro"/>
</dbReference>
<dbReference type="PROSITE" id="PS00041">
    <property type="entry name" value="HTH_ARAC_FAMILY_1"/>
    <property type="match status" value="1"/>
</dbReference>
<dbReference type="AlphaFoldDB" id="A0A972FLG0"/>
<keyword evidence="7" id="KW-1185">Reference proteome</keyword>
<keyword evidence="4" id="KW-0472">Membrane</keyword>
<dbReference type="SMART" id="SM00342">
    <property type="entry name" value="HTH_ARAC"/>
    <property type="match status" value="1"/>
</dbReference>
<dbReference type="InterPro" id="IPR018062">
    <property type="entry name" value="HTH_AraC-typ_CS"/>
</dbReference>
<comment type="caution">
    <text evidence="6">The sequence shown here is derived from an EMBL/GenBank/DDBJ whole genome shotgun (WGS) entry which is preliminary data.</text>
</comment>
<dbReference type="Gene3D" id="1.10.10.60">
    <property type="entry name" value="Homeodomain-like"/>
    <property type="match status" value="1"/>
</dbReference>
<name>A0A972FLG0_9FLAO</name>
<dbReference type="RefSeq" id="WP_169527275.1">
    <property type="nucleotide sequence ID" value="NZ_JAAMPU010000104.1"/>
</dbReference>
<dbReference type="PANTHER" id="PTHR43280:SF29">
    <property type="entry name" value="ARAC-FAMILY TRANSCRIPTIONAL REGULATOR"/>
    <property type="match status" value="1"/>
</dbReference>
<gene>
    <name evidence="6" type="ORF">G6047_09020</name>
</gene>
<proteinExistence type="predicted"/>
<dbReference type="SUPFAM" id="SSF46689">
    <property type="entry name" value="Homeodomain-like"/>
    <property type="match status" value="1"/>
</dbReference>
<organism evidence="6 7">
    <name type="scientific">Flavobacterium silvaticum</name>
    <dbReference type="NCBI Taxonomy" id="1852020"/>
    <lineage>
        <taxon>Bacteria</taxon>
        <taxon>Pseudomonadati</taxon>
        <taxon>Bacteroidota</taxon>
        <taxon>Flavobacteriia</taxon>
        <taxon>Flavobacteriales</taxon>
        <taxon>Flavobacteriaceae</taxon>
        <taxon>Flavobacterium</taxon>
    </lineage>
</organism>
<evidence type="ECO:0000256" key="3">
    <source>
        <dbReference type="ARBA" id="ARBA00023163"/>
    </source>
</evidence>
<keyword evidence="2" id="KW-0238">DNA-binding</keyword>
<keyword evidence="4" id="KW-1133">Transmembrane helix</keyword>
<keyword evidence="4" id="KW-0812">Transmembrane</keyword>
<accession>A0A972FLG0</accession>
<dbReference type="PROSITE" id="PS01124">
    <property type="entry name" value="HTH_ARAC_FAMILY_2"/>
    <property type="match status" value="1"/>
</dbReference>
<protein>
    <submittedName>
        <fullName evidence="6">Helix-turn-helix transcriptional regulator</fullName>
    </submittedName>
</protein>
<evidence type="ECO:0000256" key="4">
    <source>
        <dbReference type="SAM" id="Phobius"/>
    </source>
</evidence>
<dbReference type="InterPro" id="IPR018060">
    <property type="entry name" value="HTH_AraC"/>
</dbReference>
<evidence type="ECO:0000313" key="6">
    <source>
        <dbReference type="EMBL" id="NMH28171.1"/>
    </source>
</evidence>
<dbReference type="Proteomes" id="UP000712080">
    <property type="component" value="Unassembled WGS sequence"/>
</dbReference>
<dbReference type="Pfam" id="PF12833">
    <property type="entry name" value="HTH_18"/>
    <property type="match status" value="1"/>
</dbReference>
<dbReference type="GO" id="GO:0003700">
    <property type="term" value="F:DNA-binding transcription factor activity"/>
    <property type="evidence" value="ECO:0007669"/>
    <property type="project" value="InterPro"/>
</dbReference>
<feature type="transmembrane region" description="Helical" evidence="4">
    <location>
        <begin position="96"/>
        <end position="114"/>
    </location>
</feature>
<dbReference type="PANTHER" id="PTHR43280">
    <property type="entry name" value="ARAC-FAMILY TRANSCRIPTIONAL REGULATOR"/>
    <property type="match status" value="1"/>
</dbReference>
<feature type="domain" description="HTH araC/xylS-type" evidence="5">
    <location>
        <begin position="244"/>
        <end position="344"/>
    </location>
</feature>
<feature type="transmembrane region" description="Helical" evidence="4">
    <location>
        <begin position="134"/>
        <end position="155"/>
    </location>
</feature>
<feature type="transmembrane region" description="Helical" evidence="4">
    <location>
        <begin position="191"/>
        <end position="209"/>
    </location>
</feature>
<feature type="transmembrane region" description="Helical" evidence="4">
    <location>
        <begin position="32"/>
        <end position="51"/>
    </location>
</feature>
<evidence type="ECO:0000259" key="5">
    <source>
        <dbReference type="PROSITE" id="PS01124"/>
    </source>
</evidence>